<dbReference type="InterPro" id="IPR012337">
    <property type="entry name" value="RNaseH-like_sf"/>
</dbReference>
<dbReference type="Gene3D" id="3.10.10.10">
    <property type="entry name" value="HIV Type 1 Reverse Transcriptase, subunit A, domain 1"/>
    <property type="match status" value="1"/>
</dbReference>
<dbReference type="PROSITE" id="PS50994">
    <property type="entry name" value="INTEGRASE"/>
    <property type="match status" value="1"/>
</dbReference>
<dbReference type="SUPFAM" id="SSF53098">
    <property type="entry name" value="Ribonuclease H-like"/>
    <property type="match status" value="1"/>
</dbReference>
<proteinExistence type="predicted"/>
<dbReference type="Pfam" id="PF17921">
    <property type="entry name" value="Integrase_H2C2"/>
    <property type="match status" value="1"/>
</dbReference>
<reference evidence="4" key="1">
    <citation type="journal article" date="2019" name="Sci. Rep.">
        <title>Draft genome of Tanacetum cinerariifolium, the natural source of mosquito coil.</title>
        <authorList>
            <person name="Yamashiro T."/>
            <person name="Shiraishi A."/>
            <person name="Satake H."/>
            <person name="Nakayama K."/>
        </authorList>
    </citation>
    <scope>NUCLEOTIDE SEQUENCE</scope>
</reference>
<dbReference type="InterPro" id="IPR043502">
    <property type="entry name" value="DNA/RNA_pol_sf"/>
</dbReference>
<keyword evidence="1" id="KW-0511">Multifunctional enzyme</keyword>
<dbReference type="InterPro" id="IPR041577">
    <property type="entry name" value="RT_RNaseH_2"/>
</dbReference>
<gene>
    <name evidence="4" type="ORF">Tci_002023</name>
</gene>
<dbReference type="PANTHER" id="PTHR37984">
    <property type="entry name" value="PROTEIN CBG26694"/>
    <property type="match status" value="1"/>
</dbReference>
<dbReference type="Pfam" id="PF00665">
    <property type="entry name" value="rve"/>
    <property type="match status" value="1"/>
</dbReference>
<dbReference type="Gene3D" id="3.30.70.270">
    <property type="match status" value="1"/>
</dbReference>
<feature type="compositionally biased region" description="Basic and acidic residues" evidence="2">
    <location>
        <begin position="88"/>
        <end position="98"/>
    </location>
</feature>
<dbReference type="InterPro" id="IPR001584">
    <property type="entry name" value="Integrase_cat-core"/>
</dbReference>
<dbReference type="Gene3D" id="3.30.420.10">
    <property type="entry name" value="Ribonuclease H-like superfamily/Ribonuclease H"/>
    <property type="match status" value="1"/>
</dbReference>
<keyword evidence="4" id="KW-0695">RNA-directed DNA polymerase</keyword>
<dbReference type="InterPro" id="IPR000477">
    <property type="entry name" value="RT_dom"/>
</dbReference>
<protein>
    <submittedName>
        <fullName evidence="4">Reverse transcriptase domain-containing protein</fullName>
    </submittedName>
</protein>
<dbReference type="InterPro" id="IPR036397">
    <property type="entry name" value="RNaseH_sf"/>
</dbReference>
<organism evidence="4">
    <name type="scientific">Tanacetum cinerariifolium</name>
    <name type="common">Dalmatian daisy</name>
    <name type="synonym">Chrysanthemum cinerariifolium</name>
    <dbReference type="NCBI Taxonomy" id="118510"/>
    <lineage>
        <taxon>Eukaryota</taxon>
        <taxon>Viridiplantae</taxon>
        <taxon>Streptophyta</taxon>
        <taxon>Embryophyta</taxon>
        <taxon>Tracheophyta</taxon>
        <taxon>Spermatophyta</taxon>
        <taxon>Magnoliopsida</taxon>
        <taxon>eudicotyledons</taxon>
        <taxon>Gunneridae</taxon>
        <taxon>Pentapetalae</taxon>
        <taxon>asterids</taxon>
        <taxon>campanulids</taxon>
        <taxon>Asterales</taxon>
        <taxon>Asteraceae</taxon>
        <taxon>Asteroideae</taxon>
        <taxon>Anthemideae</taxon>
        <taxon>Anthemidinae</taxon>
        <taxon>Tanacetum</taxon>
    </lineage>
</organism>
<feature type="compositionally biased region" description="Polar residues" evidence="2">
    <location>
        <begin position="1"/>
        <end position="17"/>
    </location>
</feature>
<dbReference type="Pfam" id="PF00078">
    <property type="entry name" value="RVT_1"/>
    <property type="match status" value="1"/>
</dbReference>
<dbReference type="CDD" id="cd01647">
    <property type="entry name" value="RT_LTR"/>
    <property type="match status" value="1"/>
</dbReference>
<comment type="caution">
    <text evidence="4">The sequence shown here is derived from an EMBL/GenBank/DDBJ whole genome shotgun (WGS) entry which is preliminary data.</text>
</comment>
<dbReference type="PANTHER" id="PTHR37984:SF5">
    <property type="entry name" value="PROTEIN NYNRIN-LIKE"/>
    <property type="match status" value="1"/>
</dbReference>
<dbReference type="Gene3D" id="1.10.340.70">
    <property type="match status" value="1"/>
</dbReference>
<name>A0A699GPS9_TANCI</name>
<evidence type="ECO:0000313" key="4">
    <source>
        <dbReference type="EMBL" id="GEU30045.1"/>
    </source>
</evidence>
<dbReference type="Pfam" id="PF17919">
    <property type="entry name" value="RT_RNaseH_2"/>
    <property type="match status" value="1"/>
</dbReference>
<dbReference type="SUPFAM" id="SSF56672">
    <property type="entry name" value="DNA/RNA polymerases"/>
    <property type="match status" value="1"/>
</dbReference>
<dbReference type="EMBL" id="BKCJ010000122">
    <property type="protein sequence ID" value="GEU30045.1"/>
    <property type="molecule type" value="Genomic_DNA"/>
</dbReference>
<dbReference type="InterPro" id="IPR041588">
    <property type="entry name" value="Integrase_H2C2"/>
</dbReference>
<dbReference type="GO" id="GO:0003676">
    <property type="term" value="F:nucleic acid binding"/>
    <property type="evidence" value="ECO:0007669"/>
    <property type="project" value="InterPro"/>
</dbReference>
<dbReference type="InterPro" id="IPR043128">
    <property type="entry name" value="Rev_trsase/Diguanyl_cyclase"/>
</dbReference>
<evidence type="ECO:0000259" key="3">
    <source>
        <dbReference type="PROSITE" id="PS50994"/>
    </source>
</evidence>
<feature type="region of interest" description="Disordered" evidence="2">
    <location>
        <begin position="277"/>
        <end position="296"/>
    </location>
</feature>
<keyword evidence="4" id="KW-0808">Transferase</keyword>
<keyword evidence="4" id="KW-0548">Nucleotidyltransferase</keyword>
<feature type="region of interest" description="Disordered" evidence="2">
    <location>
        <begin position="54"/>
        <end position="199"/>
    </location>
</feature>
<dbReference type="InterPro" id="IPR050951">
    <property type="entry name" value="Retrovirus_Pol_polyprotein"/>
</dbReference>
<dbReference type="AlphaFoldDB" id="A0A699GPS9"/>
<accession>A0A699GPS9</accession>
<dbReference type="GO" id="GO:0003964">
    <property type="term" value="F:RNA-directed DNA polymerase activity"/>
    <property type="evidence" value="ECO:0007669"/>
    <property type="project" value="UniProtKB-KW"/>
</dbReference>
<evidence type="ECO:0000256" key="1">
    <source>
        <dbReference type="ARBA" id="ARBA00023268"/>
    </source>
</evidence>
<sequence length="1143" mass="129984">MSTNEQTPLSQPTSAVRNTLGREQAPQNLVRPVSDEDLREYCDKNFHQILPIIAEKPHQKKAQQEKLKAVKAVLTSKKPRNTPSQKPRTKEETSRKGWDPGMPEPGPEARNRGAEKNVSARSRGSERKSYYSSRRDTERCYQSSRSKETEIASEKHHYKREYSRRTEAVSESEGSAGGHWKSKPKKQKSSMEDDLSQPWGTEEVVSILETGSRTKAKLQKGKLLERTKDGKKTGHIHPLTKTPREILALDKGKFKPPPPMTTPVEKRNTIKFCEFHGEKRSGKDSKERETSGKDKPPIILMVPPWQKIARQRITQTFSPESVISFPTLGEEDRTESTMIIEAKIGGHCMHRIYVDGGSFLKILYEHYFSKFRPEIKNQLIPVNIPLVGFSREIIWPLGQISLLVRVGDEEHSTSARMNFMVVRSPSPYNGIIGRPGVRKIRAIPSTAHEMIKFPVAGEIFTLQSSMIIPLECSMVKSGVPRSAINQVREEKSRQKKRGQAPGRNKAISEEVKKLVEADIMKEDLNKACSKDGYPLPEIDWKVESLCGYPYKCFLDAYKGYHQIKIVEEDEEKTAFITSQGIFCYLKMPFGLKNARATYQRLVDKAFQKQIGQNLEVYVDDLAIKSQTKKEVIRDIEETFKTLRKINMKLNPKKCTFGMRDDTFLGYKVDADGLRVSPDKVKAVLDLPGKILPFFKTLKKCTKKSDQWTPKAEGAFKEMKQSIAELPMLTAPKEKEELIIYLAAAKEAISAVLMTERDGKQVPIYFVSRALQGPKINYTPMEKLILALYRPKTSVKGQILADFIAERPKDGAPDTPMEVREELSDPWILFTDGSSCVDDSGAGLIIMNPEGMEFTYAQRGENKKADALSKIASSSFAHLSKQVLVEELGEKAIDEKKILAVVEEEGHTWMTPVYEYLTEEVLPEEKKKASTVRRKAGRYAVINEVLYKKFFLGPWLWCVRPLQANYVLREIHEGSCSMHAGPRSVVAKALRLGYFWPTMHTYARNLIRECKDCQVHRPVPRNPQEKLTPITSPWPFYKWGIDIAGPFQEGHGKVKFLIVAIDYFTKWIEARPVATITGTQVKKFVWDNIVCRFGLPGEIISDNGKQFRDNPIKDWCEKLNIRQCFTSVKHPQANGLIERANRSL</sequence>
<feature type="domain" description="Integrase catalytic" evidence="3">
    <location>
        <begin position="1030"/>
        <end position="1143"/>
    </location>
</feature>
<evidence type="ECO:0000256" key="2">
    <source>
        <dbReference type="SAM" id="MobiDB-lite"/>
    </source>
</evidence>
<dbReference type="GO" id="GO:0015074">
    <property type="term" value="P:DNA integration"/>
    <property type="evidence" value="ECO:0007669"/>
    <property type="project" value="InterPro"/>
</dbReference>
<feature type="compositionally biased region" description="Basic and acidic residues" evidence="2">
    <location>
        <begin position="123"/>
        <end position="168"/>
    </location>
</feature>
<feature type="region of interest" description="Disordered" evidence="2">
    <location>
        <begin position="1"/>
        <end position="34"/>
    </location>
</feature>